<protein>
    <submittedName>
        <fullName evidence="2">Uncharacterized protein</fullName>
    </submittedName>
</protein>
<evidence type="ECO:0000313" key="2">
    <source>
        <dbReference type="EMBL" id="PQO37624.1"/>
    </source>
</evidence>
<dbReference type="RefSeq" id="WP_105328873.1">
    <property type="nucleotide sequence ID" value="NZ_PUHY01000005.1"/>
</dbReference>
<reference evidence="2 3" key="1">
    <citation type="submission" date="2018-02" db="EMBL/GenBank/DDBJ databases">
        <title>Comparative genomes isolates from brazilian mangrove.</title>
        <authorList>
            <person name="Araujo J.E."/>
            <person name="Taketani R.G."/>
            <person name="Silva M.C.P."/>
            <person name="Loureco M.V."/>
            <person name="Andreote F.D."/>
        </authorList>
    </citation>
    <scope>NUCLEOTIDE SEQUENCE [LARGE SCALE GENOMIC DNA]</scope>
    <source>
        <strain evidence="2 3">Hex-1 MGV</strain>
    </source>
</reference>
<proteinExistence type="predicted"/>
<dbReference type="EMBL" id="PUHY01000005">
    <property type="protein sequence ID" value="PQO37624.1"/>
    <property type="molecule type" value="Genomic_DNA"/>
</dbReference>
<comment type="caution">
    <text evidence="2">The sequence shown here is derived from an EMBL/GenBank/DDBJ whole genome shotgun (WGS) entry which is preliminary data.</text>
</comment>
<sequence length="94" mass="10273">MLRRVLLSFGLVVLLVVLGTFTGAIDWSGWEVLLSLQWQDSGGDLGADLVTHRVFLRLPVIAFAAMVLVSTAVFTMLSSVLIRTRTNPSDPDTK</sequence>
<dbReference type="OrthoDB" id="9993811at2"/>
<dbReference type="Proteomes" id="UP000238322">
    <property type="component" value="Unassembled WGS sequence"/>
</dbReference>
<keyword evidence="1" id="KW-0812">Transmembrane</keyword>
<dbReference type="AlphaFoldDB" id="A0A2S8G0F2"/>
<name>A0A2S8G0F2_9BACT</name>
<evidence type="ECO:0000313" key="3">
    <source>
        <dbReference type="Proteomes" id="UP000238322"/>
    </source>
</evidence>
<keyword evidence="1" id="KW-1133">Transmembrane helix</keyword>
<accession>A0A2S8G0F2</accession>
<gene>
    <name evidence="2" type="ORF">C5Y83_06675</name>
</gene>
<evidence type="ECO:0000256" key="1">
    <source>
        <dbReference type="SAM" id="Phobius"/>
    </source>
</evidence>
<organism evidence="2 3">
    <name type="scientific">Blastopirellula marina</name>
    <dbReference type="NCBI Taxonomy" id="124"/>
    <lineage>
        <taxon>Bacteria</taxon>
        <taxon>Pseudomonadati</taxon>
        <taxon>Planctomycetota</taxon>
        <taxon>Planctomycetia</taxon>
        <taxon>Pirellulales</taxon>
        <taxon>Pirellulaceae</taxon>
        <taxon>Blastopirellula</taxon>
    </lineage>
</organism>
<feature type="transmembrane region" description="Helical" evidence="1">
    <location>
        <begin position="60"/>
        <end position="82"/>
    </location>
</feature>
<keyword evidence="1" id="KW-0472">Membrane</keyword>